<proteinExistence type="predicted"/>
<dbReference type="Gene3D" id="3.40.630.10">
    <property type="entry name" value="Zn peptidases"/>
    <property type="match status" value="1"/>
</dbReference>
<accession>A0A8G2FW26</accession>
<dbReference type="EMBL" id="FWYE01000001">
    <property type="protein sequence ID" value="SMD30532.1"/>
    <property type="molecule type" value="Genomic_DNA"/>
</dbReference>
<evidence type="ECO:0000313" key="4">
    <source>
        <dbReference type="EMBL" id="SMD30532.1"/>
    </source>
</evidence>
<dbReference type="InterPro" id="IPR011650">
    <property type="entry name" value="Peptidase_M20_dimer"/>
</dbReference>
<dbReference type="Pfam" id="PF01546">
    <property type="entry name" value="Peptidase_M20"/>
    <property type="match status" value="1"/>
</dbReference>
<evidence type="ECO:0000259" key="3">
    <source>
        <dbReference type="Pfam" id="PF07687"/>
    </source>
</evidence>
<feature type="domain" description="Peptidase M20 dimerisation" evidence="3">
    <location>
        <begin position="175"/>
        <end position="265"/>
    </location>
</feature>
<dbReference type="InterPro" id="IPR036264">
    <property type="entry name" value="Bact_exopeptidase_dim_dom"/>
</dbReference>
<dbReference type="PANTHER" id="PTHR43808">
    <property type="entry name" value="ACETYLORNITHINE DEACETYLASE"/>
    <property type="match status" value="1"/>
</dbReference>
<dbReference type="InterPro" id="IPR017150">
    <property type="entry name" value="Pept_M20_glutamate_carboxypep"/>
</dbReference>
<keyword evidence="2" id="KW-0378">Hydrolase</keyword>
<keyword evidence="1" id="KW-0479">Metal-binding</keyword>
<evidence type="ECO:0000256" key="1">
    <source>
        <dbReference type="ARBA" id="ARBA00022723"/>
    </source>
</evidence>
<keyword evidence="5" id="KW-1185">Reference proteome</keyword>
<dbReference type="AlphaFoldDB" id="A0A8G2FW26"/>
<comment type="caution">
    <text evidence="4">The sequence shown here is derived from an EMBL/GenBank/DDBJ whole genome shotgun (WGS) entry which is preliminary data.</text>
</comment>
<dbReference type="Pfam" id="PF07687">
    <property type="entry name" value="M20_dimer"/>
    <property type="match status" value="1"/>
</dbReference>
<gene>
    <name evidence="4" type="ORF">SAMN02745355_0420</name>
</gene>
<dbReference type="GO" id="GO:0046872">
    <property type="term" value="F:metal ion binding"/>
    <property type="evidence" value="ECO:0007669"/>
    <property type="project" value="UniProtKB-KW"/>
</dbReference>
<name>A0A8G2FW26_PICTO</name>
<evidence type="ECO:0000313" key="5">
    <source>
        <dbReference type="Proteomes" id="UP000192315"/>
    </source>
</evidence>
<dbReference type="PANTHER" id="PTHR43808:SF9">
    <property type="entry name" value="BLL0789 PROTEIN"/>
    <property type="match status" value="1"/>
</dbReference>
<dbReference type="SUPFAM" id="SSF55031">
    <property type="entry name" value="Bacterial exopeptidase dimerisation domain"/>
    <property type="match status" value="1"/>
</dbReference>
<protein>
    <submittedName>
        <fullName evidence="4">Glutamate carboxypeptidase</fullName>
    </submittedName>
</protein>
<dbReference type="RefSeq" id="WP_084272477.1">
    <property type="nucleotide sequence ID" value="NZ_FWYE01000001.1"/>
</dbReference>
<evidence type="ECO:0000256" key="2">
    <source>
        <dbReference type="ARBA" id="ARBA00022801"/>
    </source>
</evidence>
<dbReference type="SUPFAM" id="SSF53187">
    <property type="entry name" value="Zn-dependent exopeptidases"/>
    <property type="match status" value="1"/>
</dbReference>
<keyword evidence="4" id="KW-0121">Carboxypeptidase</keyword>
<organism evidence="4 5">
    <name type="scientific">Picrophilus torridus (strain ATCC 700027 / DSM 9790 / JCM 10055 / NBRC 100828 / KAW 2/3)</name>
    <dbReference type="NCBI Taxonomy" id="1122961"/>
    <lineage>
        <taxon>Archaea</taxon>
        <taxon>Methanobacteriati</taxon>
        <taxon>Thermoplasmatota</taxon>
        <taxon>Thermoplasmata</taxon>
        <taxon>Thermoplasmatales</taxon>
        <taxon>Picrophilaceae</taxon>
        <taxon>Picrophilus</taxon>
    </lineage>
</organism>
<dbReference type="InterPro" id="IPR050072">
    <property type="entry name" value="Peptidase_M20A"/>
</dbReference>
<dbReference type="Proteomes" id="UP000192315">
    <property type="component" value="Unassembled WGS sequence"/>
</dbReference>
<reference evidence="4 5" key="1">
    <citation type="submission" date="2017-04" db="EMBL/GenBank/DDBJ databases">
        <authorList>
            <person name="Varghese N."/>
            <person name="Submissions S."/>
        </authorList>
    </citation>
    <scope>NUCLEOTIDE SEQUENCE [LARGE SCALE GENOMIC DNA]</scope>
    <source>
        <strain evidence="4 5">DSM 9789</strain>
    </source>
</reference>
<dbReference type="GO" id="GO:0004180">
    <property type="term" value="F:carboxypeptidase activity"/>
    <property type="evidence" value="ECO:0007669"/>
    <property type="project" value="UniProtKB-KW"/>
</dbReference>
<dbReference type="PIRSF" id="PIRSF037238">
    <property type="entry name" value="Carboxypeptidase_G2"/>
    <property type="match status" value="1"/>
</dbReference>
<keyword evidence="4" id="KW-0645">Protease</keyword>
<dbReference type="Gene3D" id="3.30.70.360">
    <property type="match status" value="1"/>
</dbReference>
<sequence>MNINDFYNYEESMLNDLKRLIEMETPSYNKNLLDGFASYLSGYIKDLIGIDPEIIESKENGNDIKLYINKGSEKNILLLCHYDTVFDEGTVNKRPFKIIGDRAYGPGIFDMKSGIIETLYALKFALNELNKSVVLLITSDEEIDSKFSRPIIENEARNACYALVMEPSLNGMLKTERSGVGTIKITVHGRSAHAGLDPEKGINAIYGLFDLIPLIKSMNNNKRKLNLDIVHGGTRSNVIPDTCYGILDLRFNEPGDDQYVIKKLMENHGIDISYDIRPPMVKSKKTDELMEKIKRICIENNIIIGEASVSGASDGNFCSYYCPVIDGLGTVGDGAHSDSEYIFTKSLPERSFLLYMILKNI</sequence>
<dbReference type="InterPro" id="IPR002933">
    <property type="entry name" value="Peptidase_M20"/>
</dbReference>